<dbReference type="GeneID" id="40741777"/>
<dbReference type="HOGENOM" id="CLU_1639392_0_0_1"/>
<gene>
    <name evidence="1" type="ORF">M438DRAFT_236898</name>
</gene>
<dbReference type="AlphaFoldDB" id="A0A074YEF7"/>
<dbReference type="EMBL" id="KL584980">
    <property type="protein sequence ID" value="KEQ85226.1"/>
    <property type="molecule type" value="Genomic_DNA"/>
</dbReference>
<dbReference type="Proteomes" id="UP000030706">
    <property type="component" value="Unassembled WGS sequence"/>
</dbReference>
<dbReference type="OrthoDB" id="3659804at2759"/>
<feature type="non-terminal residue" evidence="1">
    <location>
        <position position="162"/>
    </location>
</feature>
<name>A0A074YEF7_AURPU</name>
<protein>
    <submittedName>
        <fullName evidence="1">Uncharacterized protein</fullName>
    </submittedName>
</protein>
<reference evidence="1 2" key="1">
    <citation type="journal article" date="2014" name="BMC Genomics">
        <title>Genome sequencing of four Aureobasidium pullulans varieties: biotechnological potential, stress tolerance, and description of new species.</title>
        <authorList>
            <person name="Gostin Ar C."/>
            <person name="Ohm R.A."/>
            <person name="Kogej T."/>
            <person name="Sonjak S."/>
            <person name="Turk M."/>
            <person name="Zajc J."/>
            <person name="Zalar P."/>
            <person name="Grube M."/>
            <person name="Sun H."/>
            <person name="Han J."/>
            <person name="Sharma A."/>
            <person name="Chiniquy J."/>
            <person name="Ngan C.Y."/>
            <person name="Lipzen A."/>
            <person name="Barry K."/>
            <person name="Grigoriev I.V."/>
            <person name="Gunde-Cimerman N."/>
        </authorList>
    </citation>
    <scope>NUCLEOTIDE SEQUENCE [LARGE SCALE GENOMIC DNA]</scope>
    <source>
        <strain evidence="1 2">EXF-150</strain>
    </source>
</reference>
<accession>A0A074YEF7</accession>
<keyword evidence="2" id="KW-1185">Reference proteome</keyword>
<evidence type="ECO:0000313" key="2">
    <source>
        <dbReference type="Proteomes" id="UP000030706"/>
    </source>
</evidence>
<proteinExistence type="predicted"/>
<sequence>GNLFSILFRSPYVIRAFEFALADGAVSCKYSHDPHSSFADRLWATEQASRLSETADELLLFDMKASFNSLHHYVSSLFQRRRSAFYVCVSSADPNFVELIPNYHQTVDFESDPGVMGGDENRKVSVNNGRAPRLPLRTYRLDPTNAPYRMPISLLPQAIERV</sequence>
<organism evidence="1 2">
    <name type="scientific">Aureobasidium pullulans EXF-150</name>
    <dbReference type="NCBI Taxonomy" id="1043002"/>
    <lineage>
        <taxon>Eukaryota</taxon>
        <taxon>Fungi</taxon>
        <taxon>Dikarya</taxon>
        <taxon>Ascomycota</taxon>
        <taxon>Pezizomycotina</taxon>
        <taxon>Dothideomycetes</taxon>
        <taxon>Dothideomycetidae</taxon>
        <taxon>Dothideales</taxon>
        <taxon>Saccotheciaceae</taxon>
        <taxon>Aureobasidium</taxon>
    </lineage>
</organism>
<feature type="non-terminal residue" evidence="1">
    <location>
        <position position="1"/>
    </location>
</feature>
<evidence type="ECO:0000313" key="1">
    <source>
        <dbReference type="EMBL" id="KEQ85226.1"/>
    </source>
</evidence>
<dbReference type="RefSeq" id="XP_029761413.1">
    <property type="nucleotide sequence ID" value="XM_029899471.1"/>
</dbReference>